<feature type="region of interest" description="Disordered" evidence="17">
    <location>
        <begin position="252"/>
        <end position="275"/>
    </location>
</feature>
<dbReference type="InterPro" id="IPR001521">
    <property type="entry name" value="Opsin_blue"/>
</dbReference>
<evidence type="ECO:0000256" key="3">
    <source>
        <dbReference type="ARBA" id="ARBA00022553"/>
    </source>
</evidence>
<feature type="transmembrane region" description="Helical" evidence="16">
    <location>
        <begin position="105"/>
        <end position="127"/>
    </location>
</feature>
<dbReference type="Pfam" id="PF00001">
    <property type="entry name" value="7tm_1"/>
    <property type="match status" value="1"/>
</dbReference>
<feature type="domain" description="G-protein coupled receptors family 1 profile" evidence="18">
    <location>
        <begin position="48"/>
        <end position="225"/>
    </location>
</feature>
<evidence type="ECO:0000313" key="20">
    <source>
        <dbReference type="Proteomes" id="UP000694556"/>
    </source>
</evidence>
<evidence type="ECO:0000256" key="14">
    <source>
        <dbReference type="ARBA" id="ARBA00023224"/>
    </source>
</evidence>
<evidence type="ECO:0000256" key="11">
    <source>
        <dbReference type="ARBA" id="ARBA00023157"/>
    </source>
</evidence>
<dbReference type="Proteomes" id="UP000694556">
    <property type="component" value="Chromosome 1"/>
</dbReference>
<keyword evidence="13" id="KW-0325">Glycoprotein</keyword>
<accession>A0A8C3B8Z9</accession>
<keyword evidence="7 16" id="KW-1133">Transmembrane helix</keyword>
<keyword evidence="14 16" id="KW-0807">Transducer</keyword>
<keyword evidence="3" id="KW-0597">Phosphoprotein</keyword>
<evidence type="ECO:0000256" key="8">
    <source>
        <dbReference type="ARBA" id="ARBA00022991"/>
    </source>
</evidence>
<evidence type="ECO:0000256" key="4">
    <source>
        <dbReference type="ARBA" id="ARBA00022606"/>
    </source>
</evidence>
<dbReference type="GO" id="GO:0007601">
    <property type="term" value="P:visual perception"/>
    <property type="evidence" value="ECO:0007669"/>
    <property type="project" value="UniProtKB-KW"/>
</dbReference>
<dbReference type="PANTHER" id="PTHR24240">
    <property type="entry name" value="OPSIN"/>
    <property type="match status" value="1"/>
</dbReference>
<keyword evidence="12 16" id="KW-0675">Receptor</keyword>
<proteinExistence type="inferred from homology"/>
<evidence type="ECO:0000256" key="15">
    <source>
        <dbReference type="ARBA" id="ARBA00023305"/>
    </source>
</evidence>
<comment type="similarity">
    <text evidence="16">Belongs to the G-protein coupled receptor 1 family. Opsin subfamily.</text>
</comment>
<dbReference type="PROSITE" id="PS00237">
    <property type="entry name" value="G_PROTEIN_RECEP_F1_1"/>
    <property type="match status" value="1"/>
</dbReference>
<keyword evidence="20" id="KW-1185">Reference proteome</keyword>
<reference evidence="19" key="1">
    <citation type="submission" date="2018-09" db="EMBL/GenBank/DDBJ databases">
        <title>Common duck and Muscovy duck high density SNP chip.</title>
        <authorList>
            <person name="Vignal A."/>
            <person name="Thebault N."/>
            <person name="Warren W.C."/>
        </authorList>
    </citation>
    <scope>NUCLEOTIDE SEQUENCE [LARGE SCALE GENOMIC DNA]</scope>
</reference>
<keyword evidence="15" id="KW-0844">Vision</keyword>
<keyword evidence="5 16" id="KW-0812">Transmembrane</keyword>
<evidence type="ECO:0000256" key="1">
    <source>
        <dbReference type="ARBA" id="ARBA00004141"/>
    </source>
</evidence>
<evidence type="ECO:0000256" key="6">
    <source>
        <dbReference type="ARBA" id="ARBA00022925"/>
    </source>
</evidence>
<dbReference type="Gene3D" id="1.20.1070.10">
    <property type="entry name" value="Rhodopsin 7-helix transmembrane proteins"/>
    <property type="match status" value="1"/>
</dbReference>
<dbReference type="InterPro" id="IPR017452">
    <property type="entry name" value="GPCR_Rhodpsn_7TM"/>
</dbReference>
<dbReference type="GO" id="GO:0007602">
    <property type="term" value="P:phototransduction"/>
    <property type="evidence" value="ECO:0007669"/>
    <property type="project" value="UniProtKB-KW"/>
</dbReference>
<dbReference type="InterPro" id="IPR001760">
    <property type="entry name" value="Opsin"/>
</dbReference>
<keyword evidence="11" id="KW-1015">Disulfide bond</keyword>
<protein>
    <submittedName>
        <fullName evidence="19">Opsin 1, short wave sensitive</fullName>
    </submittedName>
</protein>
<evidence type="ECO:0000256" key="16">
    <source>
        <dbReference type="RuleBase" id="RU004951"/>
    </source>
</evidence>
<dbReference type="SUPFAM" id="SSF81321">
    <property type="entry name" value="Family A G protein-coupled receptor-like"/>
    <property type="match status" value="1"/>
</dbReference>
<evidence type="ECO:0000256" key="17">
    <source>
        <dbReference type="SAM" id="MobiDB-lite"/>
    </source>
</evidence>
<dbReference type="InterPro" id="IPR000276">
    <property type="entry name" value="GPCR_Rhodpsn"/>
</dbReference>
<dbReference type="GO" id="GO:0016037">
    <property type="term" value="P:light absorption"/>
    <property type="evidence" value="ECO:0007669"/>
    <property type="project" value="UniProtKB-ARBA"/>
</dbReference>
<evidence type="ECO:0000256" key="2">
    <source>
        <dbReference type="ARBA" id="ARBA00022543"/>
    </source>
</evidence>
<keyword evidence="2 16" id="KW-0600">Photoreceptor protein</keyword>
<dbReference type="PRINTS" id="PR00574">
    <property type="entry name" value="OPSINBLUE"/>
</dbReference>
<keyword evidence="10 16" id="KW-0472">Membrane</keyword>
<feature type="region of interest" description="Disordered" evidence="17">
    <location>
        <begin position="289"/>
        <end position="317"/>
    </location>
</feature>
<dbReference type="AlphaFoldDB" id="A0A8C3B8Z9"/>
<dbReference type="GO" id="GO:0004930">
    <property type="term" value="F:G protein-coupled receptor activity"/>
    <property type="evidence" value="ECO:0007669"/>
    <property type="project" value="UniProtKB-KW"/>
</dbReference>
<evidence type="ECO:0000313" key="19">
    <source>
        <dbReference type="Ensembl" id="ENSCMMP00000002636.1"/>
    </source>
</evidence>
<reference evidence="19" key="3">
    <citation type="submission" date="2025-09" db="UniProtKB">
        <authorList>
            <consortium name="Ensembl"/>
        </authorList>
    </citation>
    <scope>IDENTIFICATION</scope>
</reference>
<evidence type="ECO:0000256" key="13">
    <source>
        <dbReference type="ARBA" id="ARBA00023180"/>
    </source>
</evidence>
<dbReference type="PRINTS" id="PR00238">
    <property type="entry name" value="OPSIN"/>
</dbReference>
<evidence type="ECO:0000256" key="12">
    <source>
        <dbReference type="ARBA" id="ARBA00023170"/>
    </source>
</evidence>
<evidence type="ECO:0000256" key="10">
    <source>
        <dbReference type="ARBA" id="ARBA00023136"/>
    </source>
</evidence>
<keyword evidence="6 16" id="KW-0681">Retinal protein</keyword>
<name>A0A8C3B8Z9_CAIMO</name>
<comment type="caution">
    <text evidence="16">Lacks conserved residue(s) required for the propagation of feature annotation.</text>
</comment>
<dbReference type="Ensembl" id="ENSCMMT00000002956.1">
    <property type="protein sequence ID" value="ENSCMMP00000002636.1"/>
    <property type="gene ID" value="ENSCMMG00000001720.1"/>
</dbReference>
<reference evidence="19" key="2">
    <citation type="submission" date="2025-08" db="UniProtKB">
        <authorList>
            <consortium name="Ensembl"/>
        </authorList>
    </citation>
    <scope>IDENTIFICATION</scope>
</reference>
<keyword evidence="9 16" id="KW-0297">G-protein coupled receptor</keyword>
<dbReference type="GO" id="GO:0016020">
    <property type="term" value="C:membrane"/>
    <property type="evidence" value="ECO:0007669"/>
    <property type="project" value="UniProtKB-SubCell"/>
</dbReference>
<keyword evidence="8 16" id="KW-0157">Chromophore</keyword>
<sequence>MSEDEFYLFTNGTVPGPWDGPQYHIAPPWAFYLQTAFMGFVFAVGTPLNTVVLLVTVRYKKLRQPLNYILVNISFSGFVSCIFSVFIVFVASWQGYFVFGKHVCALEAFVGTTGGLVTGWSLAFLAFERYIVICKPFGNFRFSSKHALMVVVATWAIGIGVGLPPFFGWSRYLPEGLQCSCGPDWYTVGTKYRSEYYTWFLFIFCFVVPLSLIIFSYSQLLSALRAVSAGGACVGKGGGRWGMGSPRSYWDRNRGHHAGDPSTGRGRPQIHRPPPPQFRACIMETVCGKPMTDDSDISSSAQRTEVSSVSSSQVSPS</sequence>
<keyword evidence="4 16" id="KW-0716">Sensory transduction</keyword>
<evidence type="ECO:0000256" key="7">
    <source>
        <dbReference type="ARBA" id="ARBA00022989"/>
    </source>
</evidence>
<feature type="transmembrane region" description="Helical" evidence="16">
    <location>
        <begin position="31"/>
        <end position="57"/>
    </location>
</feature>
<evidence type="ECO:0000259" key="18">
    <source>
        <dbReference type="PROSITE" id="PS50262"/>
    </source>
</evidence>
<feature type="transmembrane region" description="Helical" evidence="16">
    <location>
        <begin position="69"/>
        <end position="93"/>
    </location>
</feature>
<comment type="subcellular location">
    <subcellularLocation>
        <location evidence="1 16">Membrane</location>
        <topology evidence="1 16">Multi-pass membrane protein</topology>
    </subcellularLocation>
</comment>
<dbReference type="PRINTS" id="PR00237">
    <property type="entry name" value="GPCRRHODOPSN"/>
</dbReference>
<evidence type="ECO:0000256" key="9">
    <source>
        <dbReference type="ARBA" id="ARBA00023040"/>
    </source>
</evidence>
<evidence type="ECO:0000256" key="5">
    <source>
        <dbReference type="ARBA" id="ARBA00022692"/>
    </source>
</evidence>
<dbReference type="GO" id="GO:0009881">
    <property type="term" value="F:photoreceptor activity"/>
    <property type="evidence" value="ECO:0007669"/>
    <property type="project" value="UniProtKB-KW"/>
</dbReference>
<dbReference type="PROSITE" id="PS50262">
    <property type="entry name" value="G_PROTEIN_RECEP_F1_2"/>
    <property type="match status" value="1"/>
</dbReference>
<dbReference type="InterPro" id="IPR050125">
    <property type="entry name" value="GPCR_opsins"/>
</dbReference>
<feature type="compositionally biased region" description="Low complexity" evidence="17">
    <location>
        <begin position="298"/>
        <end position="317"/>
    </location>
</feature>
<feature type="transmembrane region" description="Helical" evidence="16">
    <location>
        <begin position="147"/>
        <end position="167"/>
    </location>
</feature>
<organism evidence="19 20">
    <name type="scientific">Cairina moschata</name>
    <name type="common">Muscovy duck</name>
    <dbReference type="NCBI Taxonomy" id="8855"/>
    <lineage>
        <taxon>Eukaryota</taxon>
        <taxon>Metazoa</taxon>
        <taxon>Chordata</taxon>
        <taxon>Craniata</taxon>
        <taxon>Vertebrata</taxon>
        <taxon>Euteleostomi</taxon>
        <taxon>Archelosauria</taxon>
        <taxon>Archosauria</taxon>
        <taxon>Dinosauria</taxon>
        <taxon>Saurischia</taxon>
        <taxon>Theropoda</taxon>
        <taxon>Coelurosauria</taxon>
        <taxon>Aves</taxon>
        <taxon>Neognathae</taxon>
        <taxon>Galloanserae</taxon>
        <taxon>Anseriformes</taxon>
        <taxon>Anatidae</taxon>
        <taxon>Anatinae</taxon>
        <taxon>Cairina</taxon>
    </lineage>
</organism>
<feature type="transmembrane region" description="Helical" evidence="16">
    <location>
        <begin position="196"/>
        <end position="215"/>
    </location>
</feature>